<name>A0A168PP51_9CLOT</name>
<dbReference type="PANTHER" id="PTHR35004:SF8">
    <property type="entry name" value="TRANSPOSASE RV3428C-RELATED"/>
    <property type="match status" value="1"/>
</dbReference>
<comment type="similarity">
    <text evidence="1">Belongs to the transposase IS21/IS408/IS1162 family.</text>
</comment>
<dbReference type="SUPFAM" id="SSF46785">
    <property type="entry name" value="Winged helix' DNA-binding domain"/>
    <property type="match status" value="1"/>
</dbReference>
<dbReference type="InterPro" id="IPR012318">
    <property type="entry name" value="HTH_CRP"/>
</dbReference>
<reference evidence="3 5" key="1">
    <citation type="journal article" date="2015" name="Biotechnol. Bioeng.">
        <title>Genome sequence and phenotypic characterization of Caulobacter segnis.</title>
        <authorList>
            <person name="Patel S."/>
            <person name="Fletcher B."/>
            <person name="Scott D.C."/>
            <person name="Ely B."/>
        </authorList>
    </citation>
    <scope>NUCLEOTIDE SEQUENCE [LARGE SCALE GENOMIC DNA]</scope>
    <source>
        <strain evidence="3 5">PS02</strain>
    </source>
</reference>
<dbReference type="InterPro" id="IPR036390">
    <property type="entry name" value="WH_DNA-bd_sf"/>
</dbReference>
<dbReference type="GO" id="GO:0015074">
    <property type="term" value="P:DNA integration"/>
    <property type="evidence" value="ECO:0007669"/>
    <property type="project" value="InterPro"/>
</dbReference>
<protein>
    <submittedName>
        <fullName evidence="3">Integrase core domain protein</fullName>
    </submittedName>
</protein>
<dbReference type="Proteomes" id="UP000093694">
    <property type="component" value="Unassembled WGS sequence"/>
</dbReference>
<feature type="domain" description="Integrase catalytic" evidence="2">
    <location>
        <begin position="111"/>
        <end position="285"/>
    </location>
</feature>
<dbReference type="InterPro" id="IPR012337">
    <property type="entry name" value="RNaseH-like_sf"/>
</dbReference>
<dbReference type="InterPro" id="IPR036397">
    <property type="entry name" value="RNaseH_sf"/>
</dbReference>
<dbReference type="AlphaFoldDB" id="A0A168PP51"/>
<sequence length="495" mass="57345">MLGVGMHTTIETLFKKGYNKTQIANILGIDRKTVRTVLQKLEKCSVIERKQSVSILDPHKEYINIQVSKELTAKRIFQDLCDGYNYTGSYDTVKRYVAKIREKPSKAYMVLTSLPGEEAQVDFGYIGTIKVNNRHKKAWIFVMVLSYSRYMYVQIVFDQSVKTFIECHKNGFKYFGGVPETVKIDNLKAGVLENDFYEPVIQKNYAAFAAHYGFWAQPCRVRTPTDKGKVESNVDYVKNNCFKGREFKNYGEAKKFLSRWLDTIANVRKHGTTHKVPLEIFQTVEKEKLTSLPNEEYIMSKSKTCIVNTNCHITYCGNYYSVPYAYIGQEVNVIEINNLIKIFYKEKEIALHTICSDKKGTFITNNEHYPHSKNITSSEILSRQRNEMTEIGRNALKFFDEFIKVSNNKKYDYRSITGILSLRNKYSSEVIDKACARAYNYGVFTYRVIKKICEKGIIDLPLYDNQTYINQNTTEVTRNISEYNKLVGLGELRDE</sequence>
<dbReference type="EMBL" id="LITQ01000038">
    <property type="protein sequence ID" value="OAA87985.1"/>
    <property type="molecule type" value="Genomic_DNA"/>
</dbReference>
<organism evidence="3 5">
    <name type="scientific">Clostridium coskatii</name>
    <dbReference type="NCBI Taxonomy" id="1705578"/>
    <lineage>
        <taxon>Bacteria</taxon>
        <taxon>Bacillati</taxon>
        <taxon>Bacillota</taxon>
        <taxon>Clostridia</taxon>
        <taxon>Eubacteriales</taxon>
        <taxon>Clostridiaceae</taxon>
        <taxon>Clostridium</taxon>
    </lineage>
</organism>
<evidence type="ECO:0000259" key="2">
    <source>
        <dbReference type="PROSITE" id="PS50994"/>
    </source>
</evidence>
<dbReference type="Gene3D" id="3.30.420.10">
    <property type="entry name" value="Ribonuclease H-like superfamily/Ribonuclease H"/>
    <property type="match status" value="1"/>
</dbReference>
<dbReference type="EMBL" id="LROR01000020">
    <property type="protein sequence ID" value="OBR97620.1"/>
    <property type="molecule type" value="Genomic_DNA"/>
</dbReference>
<dbReference type="NCBIfam" id="NF033546">
    <property type="entry name" value="transpos_IS21"/>
    <property type="match status" value="1"/>
</dbReference>
<proteinExistence type="inferred from homology"/>
<evidence type="ECO:0000313" key="4">
    <source>
        <dbReference type="EMBL" id="OBR97620.1"/>
    </source>
</evidence>
<accession>A0A168PP51</accession>
<dbReference type="InterPro" id="IPR001584">
    <property type="entry name" value="Integrase_cat-core"/>
</dbReference>
<dbReference type="PATRIC" id="fig|1705578.3.peg.2952"/>
<dbReference type="Pfam" id="PF22483">
    <property type="entry name" value="Mu-transpos_C_2"/>
    <property type="match status" value="1"/>
</dbReference>
<dbReference type="Gene3D" id="1.10.10.60">
    <property type="entry name" value="Homeodomain-like"/>
    <property type="match status" value="1"/>
</dbReference>
<keyword evidence="6" id="KW-1185">Reference proteome</keyword>
<evidence type="ECO:0000313" key="6">
    <source>
        <dbReference type="Proteomes" id="UP000093694"/>
    </source>
</evidence>
<comment type="caution">
    <text evidence="3">The sequence shown here is derived from an EMBL/GenBank/DDBJ whole genome shotgun (WGS) entry which is preliminary data.</text>
</comment>
<dbReference type="GO" id="GO:0003676">
    <property type="term" value="F:nucleic acid binding"/>
    <property type="evidence" value="ECO:0007669"/>
    <property type="project" value="InterPro"/>
</dbReference>
<dbReference type="PROSITE" id="PS50994">
    <property type="entry name" value="INTEGRASE"/>
    <property type="match status" value="1"/>
</dbReference>
<reference evidence="4 6" key="2">
    <citation type="journal article" date="2016" name="Front. Microbiol.">
        <title>Industrial Acetogenic Biocatalysts: A Comparative Metabolic and Genomic Analysis.</title>
        <authorList>
            <person name="Bengelsdorf F."/>
            <person name="Poehlein A."/>
            <person name="Sonja S."/>
            <person name="Erz C."/>
            <person name="Hummel T."/>
            <person name="Hoffmeister S."/>
            <person name="Daniel R."/>
            <person name="Durre P."/>
        </authorList>
    </citation>
    <scope>NUCLEOTIDE SEQUENCE [LARGE SCALE GENOMIC DNA]</scope>
    <source>
        <strain evidence="4 6">PTA-10522</strain>
    </source>
</reference>
<dbReference type="Pfam" id="PF13545">
    <property type="entry name" value="HTH_Crp_2"/>
    <property type="match status" value="1"/>
</dbReference>
<evidence type="ECO:0000256" key="1">
    <source>
        <dbReference type="ARBA" id="ARBA00009277"/>
    </source>
</evidence>
<dbReference type="SUPFAM" id="SSF53098">
    <property type="entry name" value="Ribonuclease H-like"/>
    <property type="match status" value="1"/>
</dbReference>
<evidence type="ECO:0000313" key="5">
    <source>
        <dbReference type="Proteomes" id="UP000077384"/>
    </source>
</evidence>
<gene>
    <name evidence="4" type="ORF">CLCOS_02120</name>
    <name evidence="3" type="ORF">WX73_02681</name>
</gene>
<dbReference type="PANTHER" id="PTHR35004">
    <property type="entry name" value="TRANSPOSASE RV3428C-RELATED"/>
    <property type="match status" value="1"/>
</dbReference>
<dbReference type="InterPro" id="IPR054353">
    <property type="entry name" value="IstA-like_C"/>
</dbReference>
<evidence type="ECO:0000313" key="3">
    <source>
        <dbReference type="EMBL" id="OAA87985.1"/>
    </source>
</evidence>
<dbReference type="Pfam" id="PF00665">
    <property type="entry name" value="rve"/>
    <property type="match status" value="1"/>
</dbReference>
<dbReference type="Proteomes" id="UP000077384">
    <property type="component" value="Unassembled WGS sequence"/>
</dbReference>